<sequence length="121" mass="11985">MVVEPVISASVVDPDVVPALVGSGPVVGAVLASPTVVVSVTDGDVEVEVSVAEANPLLVAAGPPPQARSAHSGSVVIAAGAGLREERDIACSSGLARRERGEAMPKSPCGCTRGLLPSTHV</sequence>
<reference evidence="1" key="1">
    <citation type="submission" date="2021-08" db="EMBL/GenBank/DDBJ databases">
        <authorList>
            <person name="Stevens D.C."/>
        </authorList>
    </citation>
    <scope>NUCLEOTIDE SEQUENCE</scope>
    <source>
        <strain evidence="1">DSM 53165</strain>
    </source>
</reference>
<accession>A0ABS7TSR2</accession>
<proteinExistence type="predicted"/>
<organism evidence="1 2">
    <name type="scientific">Nannocystis pusilla</name>
    <dbReference type="NCBI Taxonomy" id="889268"/>
    <lineage>
        <taxon>Bacteria</taxon>
        <taxon>Pseudomonadati</taxon>
        <taxon>Myxococcota</taxon>
        <taxon>Polyangia</taxon>
        <taxon>Nannocystales</taxon>
        <taxon>Nannocystaceae</taxon>
        <taxon>Nannocystis</taxon>
    </lineage>
</organism>
<gene>
    <name evidence="1" type="ORF">K7C98_18620</name>
</gene>
<dbReference type="EMBL" id="JAIRAU010000025">
    <property type="protein sequence ID" value="MBZ5711262.1"/>
    <property type="molecule type" value="Genomic_DNA"/>
</dbReference>
<comment type="caution">
    <text evidence="1">The sequence shown here is derived from an EMBL/GenBank/DDBJ whole genome shotgun (WGS) entry which is preliminary data.</text>
</comment>
<dbReference type="RefSeq" id="WP_224193027.1">
    <property type="nucleotide sequence ID" value="NZ_JAIRAU010000025.1"/>
</dbReference>
<evidence type="ECO:0000313" key="1">
    <source>
        <dbReference type="EMBL" id="MBZ5711262.1"/>
    </source>
</evidence>
<dbReference type="Proteomes" id="UP001139031">
    <property type="component" value="Unassembled WGS sequence"/>
</dbReference>
<name>A0ABS7TSR2_9BACT</name>
<evidence type="ECO:0000313" key="2">
    <source>
        <dbReference type="Proteomes" id="UP001139031"/>
    </source>
</evidence>
<keyword evidence="2" id="KW-1185">Reference proteome</keyword>
<protein>
    <submittedName>
        <fullName evidence="1">Uncharacterized protein</fullName>
    </submittedName>
</protein>